<dbReference type="RefSeq" id="WP_014125930.1">
    <property type="nucleotide sequence ID" value="NZ_JAIQGT010000001.1"/>
</dbReference>
<name>A0AAP4KDF8_9XANT</name>
<dbReference type="Pfam" id="PF24720">
    <property type="entry name" value="DUF7673"/>
    <property type="match status" value="1"/>
</dbReference>
<evidence type="ECO:0000259" key="1">
    <source>
        <dbReference type="Pfam" id="PF24720"/>
    </source>
</evidence>
<reference evidence="2" key="1">
    <citation type="submission" date="2023-06" db="EMBL/GenBank/DDBJ databases">
        <title>Genome sequences of Xanthomonas arboricola from Serbia and Montenegro.</title>
        <authorList>
            <person name="Ilicic R."/>
            <person name="Jelusic A."/>
            <person name="Harrison J."/>
            <person name="Greer S."/>
            <person name="Grant M."/>
            <person name="Vicente J."/>
            <person name="Popovic Milovanovic T."/>
            <person name="Studholme D.J."/>
        </authorList>
    </citation>
    <scope>NUCLEOTIDE SEQUENCE</scope>
    <source>
        <strain evidence="2">Xp320</strain>
    </source>
</reference>
<accession>A0AAP4KDF8</accession>
<dbReference type="EMBL" id="JASVYU010000041">
    <property type="protein sequence ID" value="MDN0288905.1"/>
    <property type="molecule type" value="Genomic_DNA"/>
</dbReference>
<sequence>MKEQPHQPEGIPPAILAALAAEPARNMTDAEQAALERLIRIAKADTGQSRRVADFLLAWWNAGSCGSFDLTALWALDDAITADMATVFAFIARVSKYPDSLKAIVRAWRPELAD</sequence>
<dbReference type="InterPro" id="IPR056090">
    <property type="entry name" value="DUF7673"/>
</dbReference>
<gene>
    <name evidence="2" type="ORF">QSH54_20235</name>
</gene>
<evidence type="ECO:0000313" key="2">
    <source>
        <dbReference type="EMBL" id="MDN0288905.1"/>
    </source>
</evidence>
<organism evidence="2">
    <name type="scientific">Xanthomonas arboricola pv. pruni</name>
    <dbReference type="NCBI Taxonomy" id="69929"/>
    <lineage>
        <taxon>Bacteria</taxon>
        <taxon>Pseudomonadati</taxon>
        <taxon>Pseudomonadota</taxon>
        <taxon>Gammaproteobacteria</taxon>
        <taxon>Lysobacterales</taxon>
        <taxon>Lysobacteraceae</taxon>
        <taxon>Xanthomonas</taxon>
    </lineage>
</organism>
<proteinExistence type="predicted"/>
<feature type="domain" description="DUF7673" evidence="1">
    <location>
        <begin position="33"/>
        <end position="108"/>
    </location>
</feature>
<comment type="caution">
    <text evidence="2">The sequence shown here is derived from an EMBL/GenBank/DDBJ whole genome shotgun (WGS) entry which is preliminary data.</text>
</comment>
<dbReference type="AlphaFoldDB" id="A0AAP4KDF8"/>
<protein>
    <recommendedName>
        <fullName evidence="1">DUF7673 domain-containing protein</fullName>
    </recommendedName>
</protein>